<feature type="domain" description="J" evidence="1">
    <location>
        <begin position="40"/>
        <end position="110"/>
    </location>
</feature>
<proteinExistence type="predicted"/>
<dbReference type="PROSITE" id="PS50076">
    <property type="entry name" value="DNAJ_2"/>
    <property type="match status" value="1"/>
</dbReference>
<name>A0A7S3PVF4_9STRA</name>
<gene>
    <name evidence="2" type="ORF">CDEB00056_LOCUS1820</name>
</gene>
<dbReference type="Gene3D" id="1.10.287.110">
    <property type="entry name" value="DnaJ domain"/>
    <property type="match status" value="1"/>
</dbReference>
<protein>
    <recommendedName>
        <fullName evidence="1">J domain-containing protein</fullName>
    </recommendedName>
</protein>
<dbReference type="CDD" id="cd06257">
    <property type="entry name" value="DnaJ"/>
    <property type="match status" value="1"/>
</dbReference>
<accession>A0A7S3PVF4</accession>
<dbReference type="InterPro" id="IPR036869">
    <property type="entry name" value="J_dom_sf"/>
</dbReference>
<dbReference type="EMBL" id="HBIO01002584">
    <property type="protein sequence ID" value="CAE0456979.1"/>
    <property type="molecule type" value="Transcribed_RNA"/>
</dbReference>
<organism evidence="2">
    <name type="scientific">Chaetoceros debilis</name>
    <dbReference type="NCBI Taxonomy" id="122233"/>
    <lineage>
        <taxon>Eukaryota</taxon>
        <taxon>Sar</taxon>
        <taxon>Stramenopiles</taxon>
        <taxon>Ochrophyta</taxon>
        <taxon>Bacillariophyta</taxon>
        <taxon>Coscinodiscophyceae</taxon>
        <taxon>Chaetocerotophycidae</taxon>
        <taxon>Chaetocerotales</taxon>
        <taxon>Chaetocerotaceae</taxon>
        <taxon>Chaetoceros</taxon>
    </lineage>
</organism>
<dbReference type="SUPFAM" id="SSF46565">
    <property type="entry name" value="Chaperone J-domain"/>
    <property type="match status" value="1"/>
</dbReference>
<evidence type="ECO:0000313" key="2">
    <source>
        <dbReference type="EMBL" id="CAE0456979.1"/>
    </source>
</evidence>
<sequence length="209" mass="24194">MLHQPMQVATKLSRFSYKISNGFFFNSTRVNFSADAAFNSAMSQLKLSDNLNFSNADLRNAYFTAAKLCHPDLNKTKDSDELSSKFLKITEAYEYLQQHNATNPLMKRRGANEEDIDWTHYISKSEEQLYRDACQDILGLDAETVEESKKCSLFRDWLKGKTDAAFHWNNFFMLHGGLAPMLRNEKIINITSGEFGGRRRKRLFRKKPQ</sequence>
<dbReference type="AlphaFoldDB" id="A0A7S3PVF4"/>
<dbReference type="InterPro" id="IPR001623">
    <property type="entry name" value="DnaJ_domain"/>
</dbReference>
<dbReference type="Pfam" id="PF00226">
    <property type="entry name" value="DnaJ"/>
    <property type="match status" value="1"/>
</dbReference>
<reference evidence="2" key="1">
    <citation type="submission" date="2021-01" db="EMBL/GenBank/DDBJ databases">
        <authorList>
            <person name="Corre E."/>
            <person name="Pelletier E."/>
            <person name="Niang G."/>
            <person name="Scheremetjew M."/>
            <person name="Finn R."/>
            <person name="Kale V."/>
            <person name="Holt S."/>
            <person name="Cochrane G."/>
            <person name="Meng A."/>
            <person name="Brown T."/>
            <person name="Cohen L."/>
        </authorList>
    </citation>
    <scope>NUCLEOTIDE SEQUENCE</scope>
    <source>
        <strain evidence="2">MM31A-1</strain>
    </source>
</reference>
<evidence type="ECO:0000259" key="1">
    <source>
        <dbReference type="PROSITE" id="PS50076"/>
    </source>
</evidence>